<gene>
    <name evidence="3" type="ORF">HNR67_003601</name>
</gene>
<reference evidence="3 4" key="1">
    <citation type="submission" date="2020-08" db="EMBL/GenBank/DDBJ databases">
        <title>Sequencing the genomes of 1000 actinobacteria strains.</title>
        <authorList>
            <person name="Klenk H.-P."/>
        </authorList>
    </citation>
    <scope>NUCLEOTIDE SEQUENCE [LARGE SCALE GENOMIC DNA]</scope>
    <source>
        <strain evidence="3 4">DSM 44230</strain>
    </source>
</reference>
<sequence length="351" mass="36198">MTYRDLGIRPVINADSTLTRLGGSVLAPPVAAAMVAAGREFVDLAELHRAVGDRLAELTGNEAGYVTCGAWAGTVHAVAACLVGADPELAARLPDTRGLPRDEVVVFAAQRKGYEEAARLTGARLSARIGPRTAAVLWYAGPRFAEGAPELAEVVATGVPVIVDAAAQIPPIATLWRHTVELGAAAVVVSGGKGLRGPQASGLVLGRRSVIEGCRVNGSPNHGVGRGMKVGKEELLGLLAAVEWNLAQDETAVLAGYESVVDRWLAGLAAVPGMRLERGYPSEAGQPHSRAIVHIGPDRDRVVAALLAGEPRVAVGVLGAAAIALNPQTVAAEEVEPVLTAVLRALLASRA</sequence>
<evidence type="ECO:0000313" key="3">
    <source>
        <dbReference type="EMBL" id="MBB4677483.1"/>
    </source>
</evidence>
<keyword evidence="4" id="KW-1185">Reference proteome</keyword>
<dbReference type="Proteomes" id="UP000533598">
    <property type="component" value="Unassembled WGS sequence"/>
</dbReference>
<evidence type="ECO:0000256" key="2">
    <source>
        <dbReference type="ARBA" id="ARBA00022898"/>
    </source>
</evidence>
<keyword evidence="2" id="KW-0663">Pyridoxal phosphate</keyword>
<dbReference type="Gene3D" id="3.40.640.10">
    <property type="entry name" value="Type I PLP-dependent aspartate aminotransferase-like (Major domain)"/>
    <property type="match status" value="1"/>
</dbReference>
<name>A0A7W7FUI1_9PSEU</name>
<dbReference type="EMBL" id="JACHMH010000001">
    <property type="protein sequence ID" value="MBB4677483.1"/>
    <property type="molecule type" value="Genomic_DNA"/>
</dbReference>
<dbReference type="RefSeq" id="WP_185003425.1">
    <property type="nucleotide sequence ID" value="NZ_BAAAUI010000049.1"/>
</dbReference>
<organism evidence="3 4">
    <name type="scientific">Crossiella cryophila</name>
    <dbReference type="NCBI Taxonomy" id="43355"/>
    <lineage>
        <taxon>Bacteria</taxon>
        <taxon>Bacillati</taxon>
        <taxon>Actinomycetota</taxon>
        <taxon>Actinomycetes</taxon>
        <taxon>Pseudonocardiales</taxon>
        <taxon>Pseudonocardiaceae</taxon>
        <taxon>Crossiella</taxon>
    </lineage>
</organism>
<dbReference type="PANTHER" id="PTHR32328">
    <property type="entry name" value="L-SERYL-TRNA(SEC) SELENIUM TRANSFERASE"/>
    <property type="match status" value="1"/>
</dbReference>
<accession>A0A7W7FUI1</accession>
<dbReference type="SUPFAM" id="SSF53383">
    <property type="entry name" value="PLP-dependent transferases"/>
    <property type="match status" value="1"/>
</dbReference>
<dbReference type="InterPro" id="IPR015421">
    <property type="entry name" value="PyrdxlP-dep_Trfase_major"/>
</dbReference>
<dbReference type="GO" id="GO:0004125">
    <property type="term" value="F:L-seryl-tRNA(Sec) selenium transferase activity"/>
    <property type="evidence" value="ECO:0007669"/>
    <property type="project" value="UniProtKB-EC"/>
</dbReference>
<evidence type="ECO:0000313" key="4">
    <source>
        <dbReference type="Proteomes" id="UP000533598"/>
    </source>
</evidence>
<protein>
    <submittedName>
        <fullName evidence="3">L-seryl-tRNA(Ser) seleniumtransferase</fullName>
        <ecNumber evidence="3">2.9.1.1</ecNumber>
    </submittedName>
</protein>
<proteinExistence type="predicted"/>
<keyword evidence="3" id="KW-0808">Transferase</keyword>
<dbReference type="InterPro" id="IPR015424">
    <property type="entry name" value="PyrdxlP-dep_Trfase"/>
</dbReference>
<dbReference type="PANTHER" id="PTHR32328:SF0">
    <property type="entry name" value="L-SERYL-TRNA(SEC) SELENIUM TRANSFERASE"/>
    <property type="match status" value="1"/>
</dbReference>
<comment type="caution">
    <text evidence="3">The sequence shown here is derived from an EMBL/GenBank/DDBJ whole genome shotgun (WGS) entry which is preliminary data.</text>
</comment>
<comment type="cofactor">
    <cofactor evidence="1">
        <name>pyridoxal 5'-phosphate</name>
        <dbReference type="ChEBI" id="CHEBI:597326"/>
    </cofactor>
</comment>
<evidence type="ECO:0000256" key="1">
    <source>
        <dbReference type="ARBA" id="ARBA00001933"/>
    </source>
</evidence>
<dbReference type="EC" id="2.9.1.1" evidence="3"/>
<dbReference type="AlphaFoldDB" id="A0A7W7FUI1"/>